<feature type="transmembrane region" description="Helical" evidence="6">
    <location>
        <begin position="369"/>
        <end position="387"/>
    </location>
</feature>
<feature type="transmembrane region" description="Helical" evidence="6">
    <location>
        <begin position="393"/>
        <end position="414"/>
    </location>
</feature>
<evidence type="ECO:0008006" key="9">
    <source>
        <dbReference type="Google" id="ProtNLM"/>
    </source>
</evidence>
<evidence type="ECO:0000256" key="3">
    <source>
        <dbReference type="ARBA" id="ARBA00022692"/>
    </source>
</evidence>
<feature type="transmembrane region" description="Helical" evidence="6">
    <location>
        <begin position="262"/>
        <end position="282"/>
    </location>
</feature>
<name>A0A5C8ZH47_9ACTN</name>
<dbReference type="EMBL" id="VKAC01000005">
    <property type="protein sequence ID" value="TXR56413.1"/>
    <property type="molecule type" value="Genomic_DNA"/>
</dbReference>
<reference evidence="7 8" key="1">
    <citation type="submission" date="2019-07" db="EMBL/GenBank/DDBJ databases">
        <title>Quadrisphaera sp. strain DD2A genome sequencing and assembly.</title>
        <authorList>
            <person name="Kim I."/>
        </authorList>
    </citation>
    <scope>NUCLEOTIDE SEQUENCE [LARGE SCALE GENOMIC DNA]</scope>
    <source>
        <strain evidence="7 8">DD2A</strain>
    </source>
</reference>
<dbReference type="RefSeq" id="WP_147926206.1">
    <property type="nucleotide sequence ID" value="NZ_VKAC01000005.1"/>
</dbReference>
<feature type="transmembrane region" description="Helical" evidence="6">
    <location>
        <begin position="55"/>
        <end position="76"/>
    </location>
</feature>
<evidence type="ECO:0000313" key="7">
    <source>
        <dbReference type="EMBL" id="TXR56413.1"/>
    </source>
</evidence>
<dbReference type="Proteomes" id="UP000321234">
    <property type="component" value="Unassembled WGS sequence"/>
</dbReference>
<evidence type="ECO:0000313" key="8">
    <source>
        <dbReference type="Proteomes" id="UP000321234"/>
    </source>
</evidence>
<dbReference type="OrthoDB" id="3701119at2"/>
<feature type="transmembrane region" description="Helical" evidence="6">
    <location>
        <begin position="188"/>
        <end position="207"/>
    </location>
</feature>
<dbReference type="InterPro" id="IPR050833">
    <property type="entry name" value="Poly_Biosynth_Transport"/>
</dbReference>
<evidence type="ECO:0000256" key="1">
    <source>
        <dbReference type="ARBA" id="ARBA00004651"/>
    </source>
</evidence>
<keyword evidence="8" id="KW-1185">Reference proteome</keyword>
<evidence type="ECO:0000256" key="5">
    <source>
        <dbReference type="ARBA" id="ARBA00023136"/>
    </source>
</evidence>
<feature type="transmembrane region" description="Helical" evidence="6">
    <location>
        <begin position="339"/>
        <end position="362"/>
    </location>
</feature>
<feature type="transmembrane region" description="Helical" evidence="6">
    <location>
        <begin position="97"/>
        <end position="120"/>
    </location>
</feature>
<dbReference type="PANTHER" id="PTHR30250">
    <property type="entry name" value="PST FAMILY PREDICTED COLANIC ACID TRANSPORTER"/>
    <property type="match status" value="1"/>
</dbReference>
<feature type="transmembrane region" description="Helical" evidence="6">
    <location>
        <begin position="157"/>
        <end position="176"/>
    </location>
</feature>
<dbReference type="AlphaFoldDB" id="A0A5C8ZH47"/>
<accession>A0A5C8ZH47</accession>
<keyword evidence="3 6" id="KW-0812">Transmembrane</keyword>
<dbReference type="CDD" id="cd13126">
    <property type="entry name" value="MATE_like_11"/>
    <property type="match status" value="1"/>
</dbReference>
<keyword evidence="4 6" id="KW-1133">Transmembrane helix</keyword>
<evidence type="ECO:0000256" key="6">
    <source>
        <dbReference type="SAM" id="Phobius"/>
    </source>
</evidence>
<evidence type="ECO:0000256" key="4">
    <source>
        <dbReference type="ARBA" id="ARBA00022989"/>
    </source>
</evidence>
<protein>
    <recommendedName>
        <fullName evidence="9">Membrane protein involved in the export of O-antigen and teichoic acid</fullName>
    </recommendedName>
</protein>
<proteinExistence type="predicted"/>
<keyword evidence="5 6" id="KW-0472">Membrane</keyword>
<comment type="subcellular location">
    <subcellularLocation>
        <location evidence="1">Cell membrane</location>
        <topology evidence="1">Multi-pass membrane protein</topology>
    </subcellularLocation>
</comment>
<comment type="caution">
    <text evidence="7">The sequence shown here is derived from an EMBL/GenBank/DDBJ whole genome shotgun (WGS) entry which is preliminary data.</text>
</comment>
<sequence length="434" mass="44573">MTSPTPPLVVPPTRRQQVVKLLGRAGWTTGDQVLVSLTNMALNVLVARALSQEGFGAFAVAFAVYSLVVGGSRALVNQPLVVRFTGEGDDRFFEAARAASGAGVLLGAAAGLVTAVVGLFTTDGSGPSLIVIGILLPGLLLQDLWRLAFIAEGRPQRAVVVDAVWAVGQLGAVIAVQASGHATASTLLLAWGLTALVSGLVGGRLFGGGPRLRAALPWLWAQRDLLRYYLASFLSVLGANQLAILLIAAIGSKVIVGSLRAAQVVLGPLNLIGYALAAFATPEIARRNLRGKKALLVGVGLSAVLVVSQLAYGLLVLAIPDSWGELAFGATWDGARSVLGASLVGLVAIGAGFGASTLLVALGFAKQTFWTNLVLGPALIGFGLLGLHLGGAYGAALGLSLAQCVVTPIQWFMVIRLMRLHGSGDDLAASERSA</sequence>
<dbReference type="GO" id="GO:0005886">
    <property type="term" value="C:plasma membrane"/>
    <property type="evidence" value="ECO:0007669"/>
    <property type="project" value="UniProtKB-SubCell"/>
</dbReference>
<organism evidence="7 8">
    <name type="scientific">Quadrisphaera setariae</name>
    <dbReference type="NCBI Taxonomy" id="2593304"/>
    <lineage>
        <taxon>Bacteria</taxon>
        <taxon>Bacillati</taxon>
        <taxon>Actinomycetota</taxon>
        <taxon>Actinomycetes</taxon>
        <taxon>Kineosporiales</taxon>
        <taxon>Kineosporiaceae</taxon>
        <taxon>Quadrisphaera</taxon>
    </lineage>
</organism>
<keyword evidence="2" id="KW-1003">Cell membrane</keyword>
<feature type="transmembrane region" description="Helical" evidence="6">
    <location>
        <begin position="294"/>
        <end position="319"/>
    </location>
</feature>
<dbReference type="PANTHER" id="PTHR30250:SF26">
    <property type="entry name" value="PSMA PROTEIN"/>
    <property type="match status" value="1"/>
</dbReference>
<gene>
    <name evidence="7" type="ORF">FMM08_09955</name>
</gene>
<feature type="transmembrane region" description="Helical" evidence="6">
    <location>
        <begin position="228"/>
        <end position="250"/>
    </location>
</feature>
<feature type="transmembrane region" description="Helical" evidence="6">
    <location>
        <begin position="126"/>
        <end position="145"/>
    </location>
</feature>
<evidence type="ECO:0000256" key="2">
    <source>
        <dbReference type="ARBA" id="ARBA00022475"/>
    </source>
</evidence>